<dbReference type="Pfam" id="PF12728">
    <property type="entry name" value="HTH_17"/>
    <property type="match status" value="1"/>
</dbReference>
<evidence type="ECO:0000313" key="3">
    <source>
        <dbReference type="Proteomes" id="UP000199681"/>
    </source>
</evidence>
<dbReference type="InterPro" id="IPR041657">
    <property type="entry name" value="HTH_17"/>
</dbReference>
<proteinExistence type="predicted"/>
<dbReference type="EMBL" id="FOPW01000006">
    <property type="protein sequence ID" value="SFH49220.1"/>
    <property type="molecule type" value="Genomic_DNA"/>
</dbReference>
<dbReference type="Proteomes" id="UP000199681">
    <property type="component" value="Unassembled WGS sequence"/>
</dbReference>
<feature type="domain" description="Helix-turn-helix" evidence="1">
    <location>
        <begin position="60"/>
        <end position="107"/>
    </location>
</feature>
<evidence type="ECO:0000313" key="2">
    <source>
        <dbReference type="EMBL" id="SFH49220.1"/>
    </source>
</evidence>
<gene>
    <name evidence="2" type="ORF">SAMN05216274_106148</name>
</gene>
<evidence type="ECO:0000259" key="1">
    <source>
        <dbReference type="Pfam" id="PF12728"/>
    </source>
</evidence>
<sequence>MQSNYDVIMSLAHLTINPEDVRSNTRDSDPRPAWLEQVAAYVQRAAAEGASVTLTSKQRMLTPDQVAAALGVSRSTISRKIKAGEIHVVKVGNRNRIPYEEFERFWDATMANDAALVGDDIEAEFFGEARESCH</sequence>
<dbReference type="InterPro" id="IPR010093">
    <property type="entry name" value="SinI_DNA-bd"/>
</dbReference>
<accession>A0ABY1ED88</accession>
<dbReference type="NCBIfam" id="TIGR01764">
    <property type="entry name" value="excise"/>
    <property type="match status" value="1"/>
</dbReference>
<dbReference type="InterPro" id="IPR009061">
    <property type="entry name" value="DNA-bd_dom_put_sf"/>
</dbReference>
<name>A0ABY1ED88_9MICO</name>
<keyword evidence="3" id="KW-1185">Reference proteome</keyword>
<dbReference type="SUPFAM" id="SSF46955">
    <property type="entry name" value="Putative DNA-binding domain"/>
    <property type="match status" value="1"/>
</dbReference>
<reference evidence="2 3" key="1">
    <citation type="submission" date="2016-10" db="EMBL/GenBank/DDBJ databases">
        <authorList>
            <person name="Varghese N."/>
            <person name="Submissions S."/>
        </authorList>
    </citation>
    <scope>NUCLEOTIDE SEQUENCE [LARGE SCALE GENOMIC DNA]</scope>
    <source>
        <strain evidence="2 3">GMCC 1.11211</strain>
    </source>
</reference>
<protein>
    <submittedName>
        <fullName evidence="2">DNA binding domain-containing protein, excisionase family</fullName>
    </submittedName>
</protein>
<organism evidence="2 3">
    <name type="scientific">Cryobacterium levicorallinum</name>
    <dbReference type="NCBI Taxonomy" id="995038"/>
    <lineage>
        <taxon>Bacteria</taxon>
        <taxon>Bacillati</taxon>
        <taxon>Actinomycetota</taxon>
        <taxon>Actinomycetes</taxon>
        <taxon>Micrococcales</taxon>
        <taxon>Microbacteriaceae</taxon>
        <taxon>Cryobacterium</taxon>
    </lineage>
</organism>
<comment type="caution">
    <text evidence="2">The sequence shown here is derived from an EMBL/GenBank/DDBJ whole genome shotgun (WGS) entry which is preliminary data.</text>
</comment>